<organism evidence="2 3">
    <name type="scientific">Candidatus Brocadia carolinensis</name>
    <dbReference type="NCBI Taxonomy" id="1004156"/>
    <lineage>
        <taxon>Bacteria</taxon>
        <taxon>Pseudomonadati</taxon>
        <taxon>Planctomycetota</taxon>
        <taxon>Candidatus Brocadiia</taxon>
        <taxon>Candidatus Brocadiales</taxon>
        <taxon>Candidatus Brocadiaceae</taxon>
        <taxon>Candidatus Brocadia</taxon>
    </lineage>
</organism>
<keyword evidence="1" id="KW-1133">Transmembrane helix</keyword>
<sequence length="93" mass="11050">MARKDCRKPKTIPILFLVTYYTANWAYNKAHGILPAIYLKLPKYFNIFSHEKRLHYPGKSMKSVNFFPILSLRVRYLLLLKTIPFVFIAMLKK</sequence>
<dbReference type="EMBL" id="AYTS01000155">
    <property type="protein sequence ID" value="OOP55305.1"/>
    <property type="molecule type" value="Genomic_DNA"/>
</dbReference>
<reference evidence="2 3" key="1">
    <citation type="journal article" date="2017" name="Water Res.">
        <title>Discovery and metagenomic analysis of an anammox bacterial enrichment related to Candidatus "Brocadia caroliniensis" in a full-scale glycerol-fed nitritation-denitritation separate centrate treatment process.</title>
        <authorList>
            <person name="Park H."/>
            <person name="Brotto A.C."/>
            <person name="van Loosdrecht M.C."/>
            <person name="Chandran K."/>
        </authorList>
    </citation>
    <scope>NUCLEOTIDE SEQUENCE [LARGE SCALE GENOMIC DNA]</scope>
    <source>
        <strain evidence="2">26THWARD</strain>
    </source>
</reference>
<evidence type="ECO:0000313" key="2">
    <source>
        <dbReference type="EMBL" id="OOP55305.1"/>
    </source>
</evidence>
<comment type="caution">
    <text evidence="2">The sequence shown here is derived from an EMBL/GenBank/DDBJ whole genome shotgun (WGS) entry which is preliminary data.</text>
</comment>
<keyword evidence="1" id="KW-0812">Transmembrane</keyword>
<dbReference type="AlphaFoldDB" id="A0A1V4AQA3"/>
<evidence type="ECO:0000313" key="3">
    <source>
        <dbReference type="Proteomes" id="UP000189681"/>
    </source>
</evidence>
<evidence type="ECO:0000256" key="1">
    <source>
        <dbReference type="SAM" id="Phobius"/>
    </source>
</evidence>
<name>A0A1V4AQA3_9BACT</name>
<feature type="transmembrane region" description="Helical" evidence="1">
    <location>
        <begin position="74"/>
        <end position="91"/>
    </location>
</feature>
<keyword evidence="1" id="KW-0472">Membrane</keyword>
<dbReference type="Proteomes" id="UP000189681">
    <property type="component" value="Unassembled WGS sequence"/>
</dbReference>
<gene>
    <name evidence="2" type="ORF">AYP45_15475</name>
</gene>
<proteinExistence type="predicted"/>
<feature type="transmembrane region" description="Helical" evidence="1">
    <location>
        <begin position="12"/>
        <end position="28"/>
    </location>
</feature>
<accession>A0A1V4AQA3</accession>
<protein>
    <submittedName>
        <fullName evidence="2">Uncharacterized protein</fullName>
    </submittedName>
</protein>